<dbReference type="InterPro" id="IPR023331">
    <property type="entry name" value="Rhabdovirus_ncapsid_C"/>
</dbReference>
<dbReference type="InterPro" id="IPR035961">
    <property type="entry name" value="Rhabdovirus_nucleoprotein-like"/>
</dbReference>
<reference evidence="13" key="1">
    <citation type="submission" date="2024-02" db="EMBL/GenBank/DDBJ databases">
        <authorList>
            <person name="Martyn C."/>
            <person name="Kistler A.L."/>
        </authorList>
    </citation>
    <scope>NUCLEOTIDE SEQUENCE</scope>
    <source>
        <strain evidence="13">CA005</strain>
    </source>
</reference>
<evidence type="ECO:0000256" key="5">
    <source>
        <dbReference type="ARBA" id="ARBA00022561"/>
    </source>
</evidence>
<evidence type="ECO:0000313" key="13">
    <source>
        <dbReference type="EMBL" id="WZL61375.1"/>
    </source>
</evidence>
<dbReference type="Gene3D" id="1.10.3610.10">
    <property type="entry name" value="Nucleoprotein"/>
    <property type="match status" value="1"/>
</dbReference>
<organism evidence="13">
    <name type="scientific">Lobos virus</name>
    <dbReference type="NCBI Taxonomy" id="3139875"/>
    <lineage>
        <taxon>Viruses</taxon>
        <taxon>Riboviria</taxon>
    </lineage>
</organism>
<keyword evidence="6" id="KW-0946">Virion</keyword>
<evidence type="ECO:0000256" key="11">
    <source>
        <dbReference type="ARBA" id="ARBA00033344"/>
    </source>
</evidence>
<feature type="domain" description="Rhabdovirus nucleocapsid" evidence="12">
    <location>
        <begin position="19"/>
        <end position="420"/>
    </location>
</feature>
<evidence type="ECO:0000256" key="1">
    <source>
        <dbReference type="ARBA" id="ARBA00004192"/>
    </source>
</evidence>
<dbReference type="EMBL" id="PP415829">
    <property type="protein sequence ID" value="WZL61375.1"/>
    <property type="molecule type" value="Genomic_RNA"/>
</dbReference>
<keyword evidence="5" id="KW-0167">Capsid protein</keyword>
<evidence type="ECO:0000256" key="10">
    <source>
        <dbReference type="ARBA" id="ARBA00023274"/>
    </source>
</evidence>
<dbReference type="InterPro" id="IPR000448">
    <property type="entry name" value="Rhabdo_ncapsid"/>
</dbReference>
<proteinExistence type="predicted"/>
<sequence>MGTREKALFRIRQGAKGKKVVLITPPLAQPKVYPSAYFEKNQHTKPKVHLPKNTLTVAELQASLTDGIALSRARVEHAVLLLHHFGKTLKGKLTETWTSFGVEIGQAGEEITPWDLIDIVFSDTEPPAPSAYAGAVTSEVGLFGFILFLYRALSVRDRGTAQYRTSIHAKLAQLLSAAPFSVAKADFSSAGTAYVAWASDAAYLAMVAAIDMFLYRFPGDTHATVRIGTMPSRYKDCAVFTSLGQILSLTGMEVLDLFRWMFLEGVADEASSLMGVGEEMDQEYSYSAYLSDLKLVPKSPYSAVANPLMHQWLHTIGSLLLSERSLNARHLSDNSFQQILANAAMIAFVRHRSTGFKMMFASTQEQADEEGEQGVQTLGGLDLEGVPRSASAVDWFAWLDGKDCVIPFGIYNFLHRAISNMSGLRDGSVGKKVKQALEAYAVSTSLQ</sequence>
<dbReference type="GO" id="GO:1990904">
    <property type="term" value="C:ribonucleoprotein complex"/>
    <property type="evidence" value="ECO:0007669"/>
    <property type="project" value="UniProtKB-KW"/>
</dbReference>
<dbReference type="GO" id="GO:0003723">
    <property type="term" value="F:RNA binding"/>
    <property type="evidence" value="ECO:0007669"/>
    <property type="project" value="UniProtKB-KW"/>
</dbReference>
<accession>A0AAN0N739</accession>
<evidence type="ECO:0000256" key="3">
    <source>
        <dbReference type="ARBA" id="ARBA00014389"/>
    </source>
</evidence>
<dbReference type="GO" id="GO:0019013">
    <property type="term" value="C:viral nucleocapsid"/>
    <property type="evidence" value="ECO:0007669"/>
    <property type="project" value="UniProtKB-KW"/>
</dbReference>
<evidence type="ECO:0000256" key="8">
    <source>
        <dbReference type="ARBA" id="ARBA00023086"/>
    </source>
</evidence>
<evidence type="ECO:0000259" key="12">
    <source>
        <dbReference type="Pfam" id="PF00945"/>
    </source>
</evidence>
<evidence type="ECO:0000256" key="4">
    <source>
        <dbReference type="ARBA" id="ARBA00022497"/>
    </source>
</evidence>
<name>A0AAN0N739_9VIRU</name>
<dbReference type="SUPFAM" id="SSF140809">
    <property type="entry name" value="Rhabdovirus nucleoprotein-like"/>
    <property type="match status" value="1"/>
</dbReference>
<evidence type="ECO:0000256" key="6">
    <source>
        <dbReference type="ARBA" id="ARBA00022844"/>
    </source>
</evidence>
<dbReference type="GO" id="GO:0019029">
    <property type="term" value="C:helical viral capsid"/>
    <property type="evidence" value="ECO:0007669"/>
    <property type="project" value="UniProtKB-KW"/>
</dbReference>
<dbReference type="Gene3D" id="1.10.3570.10">
    <property type="entry name" value="Rhabdovirus nucleocapsid protein like domain"/>
    <property type="match status" value="1"/>
</dbReference>
<evidence type="ECO:0000256" key="9">
    <source>
        <dbReference type="ARBA" id="ARBA00023200"/>
    </source>
</evidence>
<comment type="subcellular location">
    <subcellularLocation>
        <location evidence="1">Host cytoplasm</location>
    </subcellularLocation>
    <subcellularLocation>
        <location evidence="2">Virion</location>
    </subcellularLocation>
</comment>
<dbReference type="Pfam" id="PF00945">
    <property type="entry name" value="Rhabdo_ncap"/>
    <property type="match status" value="1"/>
</dbReference>
<keyword evidence="8" id="KW-0543">Viral nucleoprotein</keyword>
<protein>
    <recommendedName>
        <fullName evidence="3">Nucleoprotein</fullName>
    </recommendedName>
    <alternativeName>
        <fullName evidence="11">Nucleocapsid protein</fullName>
    </alternativeName>
</protein>
<dbReference type="GO" id="GO:0030430">
    <property type="term" value="C:host cell cytoplasm"/>
    <property type="evidence" value="ECO:0007669"/>
    <property type="project" value="UniProtKB-SubCell"/>
</dbReference>
<dbReference type="InterPro" id="IPR023330">
    <property type="entry name" value="Rhabdovirus_ncapsid_N"/>
</dbReference>
<keyword evidence="7" id="KW-0694">RNA-binding</keyword>
<keyword evidence="9" id="KW-1035">Host cytoplasm</keyword>
<evidence type="ECO:0000256" key="7">
    <source>
        <dbReference type="ARBA" id="ARBA00022884"/>
    </source>
</evidence>
<keyword evidence="4" id="KW-1139">Helical capsid protein</keyword>
<keyword evidence="10" id="KW-0687">Ribonucleoprotein</keyword>
<evidence type="ECO:0000256" key="2">
    <source>
        <dbReference type="ARBA" id="ARBA00004328"/>
    </source>
</evidence>